<name>A0A8J2ZPE9_9BACI</name>
<proteinExistence type="predicted"/>
<comment type="caution">
    <text evidence="1">The sequence shown here is derived from an EMBL/GenBank/DDBJ whole genome shotgun (WGS) entry which is preliminary data.</text>
</comment>
<reference evidence="1" key="1">
    <citation type="journal article" date="2014" name="Int. J. Syst. Evol. Microbiol.">
        <title>Complete genome sequence of Corynebacterium casei LMG S-19264T (=DSM 44701T), isolated from a smear-ripened cheese.</title>
        <authorList>
            <consortium name="US DOE Joint Genome Institute (JGI-PGF)"/>
            <person name="Walter F."/>
            <person name="Albersmeier A."/>
            <person name="Kalinowski J."/>
            <person name="Ruckert C."/>
        </authorList>
    </citation>
    <scope>NUCLEOTIDE SEQUENCE</scope>
    <source>
        <strain evidence="1">CGMCC 1.12360</strain>
    </source>
</reference>
<accession>A0A8J2ZPE9</accession>
<sequence>MGKGFPRDGSKVMNDEYFNVILQGDTVTCPLTMAEERETGNRCQIHQLANEIILSGSSFGIVKKYRRDTK</sequence>
<dbReference type="RefSeq" id="WP_188390908.1">
    <property type="nucleotide sequence ID" value="NZ_BMEV01000007.1"/>
</dbReference>
<keyword evidence="2" id="KW-1185">Reference proteome</keyword>
<organism evidence="1 2">
    <name type="scientific">Compostibacillus humi</name>
    <dbReference type="NCBI Taxonomy" id="1245525"/>
    <lineage>
        <taxon>Bacteria</taxon>
        <taxon>Bacillati</taxon>
        <taxon>Bacillota</taxon>
        <taxon>Bacilli</taxon>
        <taxon>Bacillales</taxon>
        <taxon>Bacillaceae</taxon>
        <taxon>Compostibacillus</taxon>
    </lineage>
</organism>
<dbReference type="EMBL" id="BMEV01000007">
    <property type="protein sequence ID" value="GGH70840.1"/>
    <property type="molecule type" value="Genomic_DNA"/>
</dbReference>
<dbReference type="Proteomes" id="UP000602050">
    <property type="component" value="Unassembled WGS sequence"/>
</dbReference>
<gene>
    <name evidence="1" type="ORF">GCM10010978_06180</name>
</gene>
<protein>
    <submittedName>
        <fullName evidence="1">Uncharacterized protein</fullName>
    </submittedName>
</protein>
<dbReference type="AlphaFoldDB" id="A0A8J2ZPE9"/>
<evidence type="ECO:0000313" key="2">
    <source>
        <dbReference type="Proteomes" id="UP000602050"/>
    </source>
</evidence>
<reference evidence="1" key="2">
    <citation type="submission" date="2020-09" db="EMBL/GenBank/DDBJ databases">
        <authorList>
            <person name="Sun Q."/>
            <person name="Zhou Y."/>
        </authorList>
    </citation>
    <scope>NUCLEOTIDE SEQUENCE</scope>
    <source>
        <strain evidence="1">CGMCC 1.12360</strain>
    </source>
</reference>
<evidence type="ECO:0000313" key="1">
    <source>
        <dbReference type="EMBL" id="GGH70840.1"/>
    </source>
</evidence>